<dbReference type="InterPro" id="IPR035892">
    <property type="entry name" value="C2_domain_sf"/>
</dbReference>
<evidence type="ECO:0000256" key="15">
    <source>
        <dbReference type="ARBA" id="ARBA00023224"/>
    </source>
</evidence>
<keyword evidence="15" id="KW-0807">Transducer</keyword>
<dbReference type="Gene3D" id="1.10.238.10">
    <property type="entry name" value="EF-hand"/>
    <property type="match status" value="2"/>
</dbReference>
<keyword evidence="6" id="KW-0963">Cytoplasm</keyword>
<keyword evidence="13 17" id="KW-0443">Lipid metabolism</keyword>
<dbReference type="PROSITE" id="PS50003">
    <property type="entry name" value="PH_DOMAIN"/>
    <property type="match status" value="1"/>
</dbReference>
<evidence type="ECO:0000256" key="7">
    <source>
        <dbReference type="ARBA" id="ARBA00022553"/>
    </source>
</evidence>
<dbReference type="GO" id="GO:0032154">
    <property type="term" value="C:cleavage furrow"/>
    <property type="evidence" value="ECO:0007669"/>
    <property type="project" value="UniProtKB-SubCell"/>
</dbReference>
<evidence type="ECO:0000256" key="14">
    <source>
        <dbReference type="ARBA" id="ARBA00023136"/>
    </source>
</evidence>
<dbReference type="PROSITE" id="PS50222">
    <property type="entry name" value="EF_HAND_2"/>
    <property type="match status" value="1"/>
</dbReference>
<evidence type="ECO:0000256" key="10">
    <source>
        <dbReference type="ARBA" id="ARBA00022801"/>
    </source>
</evidence>
<feature type="compositionally biased region" description="Basic and acidic residues" evidence="18">
    <location>
        <begin position="1"/>
        <end position="12"/>
    </location>
</feature>
<dbReference type="InterPro" id="IPR001711">
    <property type="entry name" value="PLipase_C_Pinositol-sp_Y"/>
</dbReference>
<dbReference type="InterPro" id="IPR000909">
    <property type="entry name" value="PLipase_C_PInositol-sp_X_dom"/>
</dbReference>
<dbReference type="InterPro" id="IPR002048">
    <property type="entry name" value="EF_hand_dom"/>
</dbReference>
<proteinExistence type="predicted"/>
<sequence length="768" mass="86793">MLGNNKKGDPDKNGAGTSESKAIDPLRNLGVEEDENVKLMLQGSSMVKVRSPRWQKRRTLKLMEDGVTVWCQSHKTSSRAKEQQSFSIMEVECVREGCQSENLRRMAGSVPEGRCLTVVFKGGRKSLDLLCQSQEEAQRWARGIRMLQERVDNMTQKEKLDQYPLETRADQNHDDKMTYNEVQTLLQMINVDLSDQYARSLFQKCDRSADGRLDHEEIEVFCRELLRRPELDAVFIRYSANGCVLSTVDLRDFLKDQGEDPSLVHAQSLILTYELNEWAQKNQFMTPNGFTMYMLSKENCVFDPEQSRVYQDMTRPLAHYFISSSHNTYLTKDQLTGDSSVEPYIRALNHGCRCVELDCWDGDKGEPVIYHGHTLTSKVTFVEVIETINEYAFKASPYPLILSLENHCSVDQQTVMARHLRSILGDKLLTKPLAGLDPTRLPSPQDLKGKILVKAKKEHAVEEEASSSSSDLSSSEDESGRSEGGRGRRKKEDKKPGGSKLSPELSDLVVYTRSVPFKGLDQASRHPETDMSSISESDALRLVKESGIHFVRHNSCQLTRIYPSGQRCQIVALNFQTPGEQMDLNQGRFLQNGESGYILKPPFLCRPDTTFNPENVGGGPGHRPVLLTVRKWDKPSSIVDPQVWVEIHGVPIDNNKKKTHHVDNNGFNPRWDCTFHFTVHVPDLALVRFMVEDHDYTSSNDFLGQFTLPFSSLRTGYRHVRLLKLDGSSLSPASIFIHVKVTPGQSSPSKSPRKSPARSPTKSTSKKP</sequence>
<dbReference type="PANTHER" id="PTHR10336">
    <property type="entry name" value="PHOSPHOINOSITIDE-SPECIFIC PHOSPHOLIPASE C FAMILY PROTEIN"/>
    <property type="match status" value="1"/>
</dbReference>
<evidence type="ECO:0000256" key="6">
    <source>
        <dbReference type="ARBA" id="ARBA00022490"/>
    </source>
</evidence>
<dbReference type="InterPro" id="IPR017946">
    <property type="entry name" value="PLC-like_Pdiesterase_TIM-brl"/>
</dbReference>
<evidence type="ECO:0000256" key="18">
    <source>
        <dbReference type="SAM" id="MobiDB-lite"/>
    </source>
</evidence>
<dbReference type="Gene3D" id="2.30.29.30">
    <property type="entry name" value="Pleckstrin-homology domain (PH domain)/Phosphotyrosine-binding domain (PTB)"/>
    <property type="match status" value="1"/>
</dbReference>
<dbReference type="PRINTS" id="PR00390">
    <property type="entry name" value="PHPHLIPASEC"/>
</dbReference>
<feature type="region of interest" description="Disordered" evidence="18">
    <location>
        <begin position="1"/>
        <end position="29"/>
    </location>
</feature>
<dbReference type="GO" id="GO:0016042">
    <property type="term" value="P:lipid catabolic process"/>
    <property type="evidence" value="ECO:0007669"/>
    <property type="project" value="UniProtKB-KW"/>
</dbReference>
<dbReference type="PROSITE" id="PS50008">
    <property type="entry name" value="PIPLC_Y_DOMAIN"/>
    <property type="match status" value="1"/>
</dbReference>
<evidence type="ECO:0000256" key="16">
    <source>
        <dbReference type="ARBA" id="ARBA00023674"/>
    </source>
</evidence>
<feature type="compositionally biased region" description="Low complexity" evidence="18">
    <location>
        <begin position="757"/>
        <end position="768"/>
    </location>
</feature>
<evidence type="ECO:0000259" key="20">
    <source>
        <dbReference type="PROSITE" id="PS50004"/>
    </source>
</evidence>
<dbReference type="SMART" id="SM00239">
    <property type="entry name" value="C2"/>
    <property type="match status" value="1"/>
</dbReference>
<evidence type="ECO:0000256" key="17">
    <source>
        <dbReference type="RuleBase" id="RU361133"/>
    </source>
</evidence>
<dbReference type="Proteomes" id="UP000472271">
    <property type="component" value="Chromosome 19"/>
</dbReference>
<accession>A0A673AFB3</accession>
<keyword evidence="14" id="KW-0472">Membrane</keyword>
<organism evidence="23 24">
    <name type="scientific">Sphaeramia orbicularis</name>
    <name type="common">orbiculate cardinalfish</name>
    <dbReference type="NCBI Taxonomy" id="375764"/>
    <lineage>
        <taxon>Eukaryota</taxon>
        <taxon>Metazoa</taxon>
        <taxon>Chordata</taxon>
        <taxon>Craniata</taxon>
        <taxon>Vertebrata</taxon>
        <taxon>Euteleostomi</taxon>
        <taxon>Actinopterygii</taxon>
        <taxon>Neopterygii</taxon>
        <taxon>Teleostei</taxon>
        <taxon>Neoteleostei</taxon>
        <taxon>Acanthomorphata</taxon>
        <taxon>Gobiaria</taxon>
        <taxon>Kurtiformes</taxon>
        <taxon>Apogonoidei</taxon>
        <taxon>Apogonidae</taxon>
        <taxon>Apogoninae</taxon>
        <taxon>Sphaeramia</taxon>
    </lineage>
</organism>
<dbReference type="Pfam" id="PF00387">
    <property type="entry name" value="PI-PLC-Y"/>
    <property type="match status" value="1"/>
</dbReference>
<evidence type="ECO:0000256" key="11">
    <source>
        <dbReference type="ARBA" id="ARBA00022837"/>
    </source>
</evidence>
<dbReference type="PANTHER" id="PTHR10336:SF153">
    <property type="entry name" value="PHOSPHOINOSITIDE PHOSPHOLIPASE C"/>
    <property type="match status" value="1"/>
</dbReference>
<dbReference type="CDD" id="cd13363">
    <property type="entry name" value="PH_PLC_delta"/>
    <property type="match status" value="1"/>
</dbReference>
<dbReference type="Ensembl" id="ENSSORT00005028741.1">
    <property type="protein sequence ID" value="ENSSORP00005027941.1"/>
    <property type="gene ID" value="ENSSORG00005013379.1"/>
</dbReference>
<dbReference type="PROSITE" id="PS50004">
    <property type="entry name" value="C2"/>
    <property type="match status" value="1"/>
</dbReference>
<dbReference type="SMART" id="SM00233">
    <property type="entry name" value="PH"/>
    <property type="match status" value="1"/>
</dbReference>
<dbReference type="SMART" id="SM00149">
    <property type="entry name" value="PLCYc"/>
    <property type="match status" value="1"/>
</dbReference>
<dbReference type="PROSITE" id="PS50007">
    <property type="entry name" value="PIPLC_X_DOMAIN"/>
    <property type="match status" value="1"/>
</dbReference>
<dbReference type="CDD" id="cd00275">
    <property type="entry name" value="C2_PLC_like"/>
    <property type="match status" value="1"/>
</dbReference>
<evidence type="ECO:0000259" key="19">
    <source>
        <dbReference type="PROSITE" id="PS50003"/>
    </source>
</evidence>
<dbReference type="PROSITE" id="PS00018">
    <property type="entry name" value="EF_HAND_1"/>
    <property type="match status" value="2"/>
</dbReference>
<keyword evidence="12 17" id="KW-0442">Lipid degradation</keyword>
<dbReference type="SMART" id="SM00148">
    <property type="entry name" value="PLCXc"/>
    <property type="match status" value="1"/>
</dbReference>
<dbReference type="FunFam" id="1.10.238.10:FF:000071">
    <property type="entry name" value="Phosphoinositide phospholipase C"/>
    <property type="match status" value="1"/>
</dbReference>
<reference evidence="23" key="1">
    <citation type="submission" date="2019-06" db="EMBL/GenBank/DDBJ databases">
        <authorList>
            <consortium name="Wellcome Sanger Institute Data Sharing"/>
        </authorList>
    </citation>
    <scope>NUCLEOTIDE SEQUENCE [LARGE SCALE GENOMIC DNA]</scope>
</reference>
<evidence type="ECO:0000259" key="22">
    <source>
        <dbReference type="PROSITE" id="PS50222"/>
    </source>
</evidence>
<dbReference type="InterPro" id="IPR001192">
    <property type="entry name" value="PI-PLC_fam"/>
</dbReference>
<dbReference type="SUPFAM" id="SSF51695">
    <property type="entry name" value="PLC-like phosphodiesterases"/>
    <property type="match status" value="1"/>
</dbReference>
<dbReference type="GO" id="GO:0035556">
    <property type="term" value="P:intracellular signal transduction"/>
    <property type="evidence" value="ECO:0007669"/>
    <property type="project" value="InterPro"/>
</dbReference>
<dbReference type="Pfam" id="PF00388">
    <property type="entry name" value="PI-PLC-X"/>
    <property type="match status" value="1"/>
</dbReference>
<name>A0A673AFB3_9TELE</name>
<evidence type="ECO:0000256" key="1">
    <source>
        <dbReference type="ARBA" id="ARBA00001913"/>
    </source>
</evidence>
<dbReference type="InterPro" id="IPR011993">
    <property type="entry name" value="PH-like_dom_sf"/>
</dbReference>
<dbReference type="FunFam" id="3.20.20.190:FF:000039">
    <property type="entry name" value="Phosphoinositide phospholipase C"/>
    <property type="match status" value="1"/>
</dbReference>
<evidence type="ECO:0000313" key="24">
    <source>
        <dbReference type="Proteomes" id="UP000472271"/>
    </source>
</evidence>
<dbReference type="InterPro" id="IPR000008">
    <property type="entry name" value="C2_dom"/>
</dbReference>
<dbReference type="GO" id="GO:0005509">
    <property type="term" value="F:calcium ion binding"/>
    <property type="evidence" value="ECO:0007669"/>
    <property type="project" value="InterPro"/>
</dbReference>
<evidence type="ECO:0000256" key="8">
    <source>
        <dbReference type="ARBA" id="ARBA00022723"/>
    </source>
</evidence>
<evidence type="ECO:0000256" key="3">
    <source>
        <dbReference type="ARBA" id="ARBA00004496"/>
    </source>
</evidence>
<dbReference type="FunFam" id="2.30.29.30:FF:000088">
    <property type="entry name" value="Phosphoinositide phospholipase C"/>
    <property type="match status" value="1"/>
</dbReference>
<evidence type="ECO:0000256" key="4">
    <source>
        <dbReference type="ARBA" id="ARBA00004626"/>
    </source>
</evidence>
<evidence type="ECO:0000313" key="23">
    <source>
        <dbReference type="Ensembl" id="ENSSORP00005027941.1"/>
    </source>
</evidence>
<dbReference type="InParanoid" id="A0A673AFB3"/>
<keyword evidence="10 17" id="KW-0378">Hydrolase</keyword>
<evidence type="ECO:0000256" key="12">
    <source>
        <dbReference type="ARBA" id="ARBA00022963"/>
    </source>
</evidence>
<dbReference type="GO" id="GO:0005737">
    <property type="term" value="C:cytoplasm"/>
    <property type="evidence" value="ECO:0007669"/>
    <property type="project" value="UniProtKB-SubCell"/>
</dbReference>
<dbReference type="InterPro" id="IPR011992">
    <property type="entry name" value="EF-hand-dom_pair"/>
</dbReference>
<dbReference type="InterPro" id="IPR039504">
    <property type="entry name" value="PLC-delta3_EF-hand"/>
</dbReference>
<comment type="catalytic activity">
    <reaction evidence="16">
        <text>a 1,2-diacyl-sn-glycero-3-phospho-(1D-myo-inositol-4,5-bisphosphate) + H2O = 1D-myo-inositol 1,4,5-trisphosphate + a 1,2-diacyl-sn-glycerol + H(+)</text>
        <dbReference type="Rhea" id="RHEA:33179"/>
        <dbReference type="ChEBI" id="CHEBI:15377"/>
        <dbReference type="ChEBI" id="CHEBI:15378"/>
        <dbReference type="ChEBI" id="CHEBI:17815"/>
        <dbReference type="ChEBI" id="CHEBI:58456"/>
        <dbReference type="ChEBI" id="CHEBI:203600"/>
        <dbReference type="EC" id="3.1.4.11"/>
    </reaction>
    <physiologicalReaction direction="left-to-right" evidence="16">
        <dbReference type="Rhea" id="RHEA:33180"/>
    </physiologicalReaction>
</comment>
<dbReference type="SUPFAM" id="SSF47473">
    <property type="entry name" value="EF-hand"/>
    <property type="match status" value="1"/>
</dbReference>
<keyword evidence="11" id="KW-0106">Calcium</keyword>
<dbReference type="Pfam" id="PF14788">
    <property type="entry name" value="EF-hand_10"/>
    <property type="match status" value="1"/>
</dbReference>
<dbReference type="EC" id="3.1.4.11" evidence="5 17"/>
<keyword evidence="8" id="KW-0479">Metal-binding</keyword>
<feature type="domain" description="EF-hand" evidence="22">
    <location>
        <begin position="193"/>
        <end position="228"/>
    </location>
</feature>
<reference evidence="23" key="3">
    <citation type="submission" date="2025-09" db="UniProtKB">
        <authorList>
            <consortium name="Ensembl"/>
        </authorList>
    </citation>
    <scope>IDENTIFICATION</scope>
</reference>
<dbReference type="GO" id="GO:0004435">
    <property type="term" value="F:phosphatidylinositol-4,5-bisphosphate phospholipase C activity"/>
    <property type="evidence" value="ECO:0007669"/>
    <property type="project" value="UniProtKB-EC"/>
</dbReference>
<feature type="domain" description="PI-PLC Y-box" evidence="21">
    <location>
        <begin position="505"/>
        <end position="604"/>
    </location>
</feature>
<dbReference type="SUPFAM" id="SSF50729">
    <property type="entry name" value="PH domain-like"/>
    <property type="match status" value="1"/>
</dbReference>
<dbReference type="AlphaFoldDB" id="A0A673AFB3"/>
<dbReference type="Gene3D" id="3.20.20.190">
    <property type="entry name" value="Phosphatidylinositol (PI) phosphodiesterase"/>
    <property type="match status" value="1"/>
</dbReference>
<dbReference type="InterPro" id="IPR001849">
    <property type="entry name" value="PH_domain"/>
</dbReference>
<keyword evidence="9" id="KW-0677">Repeat</keyword>
<dbReference type="FunFam" id="1.10.238.10:FF:000005">
    <property type="entry name" value="Phosphoinositide phospholipase C"/>
    <property type="match status" value="1"/>
</dbReference>
<feature type="region of interest" description="Disordered" evidence="18">
    <location>
        <begin position="741"/>
        <end position="768"/>
    </location>
</feature>
<comment type="cofactor">
    <cofactor evidence="1">
        <name>Ca(2+)</name>
        <dbReference type="ChEBI" id="CHEBI:29108"/>
    </cofactor>
</comment>
<protein>
    <recommendedName>
        <fullName evidence="5 17">Phosphoinositide phospholipase C</fullName>
        <ecNumber evidence="5 17">3.1.4.11</ecNumber>
    </recommendedName>
</protein>
<dbReference type="FunFam" id="2.60.40.150:FF:000058">
    <property type="entry name" value="Phosphoinositide phospholipase C"/>
    <property type="match status" value="1"/>
</dbReference>
<feature type="domain" description="PH" evidence="19">
    <location>
        <begin position="38"/>
        <end position="149"/>
    </location>
</feature>
<keyword evidence="7" id="KW-0597">Phosphoprotein</keyword>
<comment type="subcellular location">
    <subcellularLocation>
        <location evidence="4">Cleavage furrow</location>
    </subcellularLocation>
    <subcellularLocation>
        <location evidence="3">Cytoplasm</location>
    </subcellularLocation>
    <subcellularLocation>
        <location evidence="2">Membrane</location>
        <topology evidence="2">Peripheral membrane protein</topology>
    </subcellularLocation>
</comment>
<feature type="domain" description="C2" evidence="20">
    <location>
        <begin position="605"/>
        <end position="724"/>
    </location>
</feature>
<dbReference type="SUPFAM" id="SSF49562">
    <property type="entry name" value="C2 domain (Calcium/lipid-binding domain, CaLB)"/>
    <property type="match status" value="1"/>
</dbReference>
<feature type="region of interest" description="Disordered" evidence="18">
    <location>
        <begin position="458"/>
        <end position="505"/>
    </location>
</feature>
<evidence type="ECO:0000256" key="9">
    <source>
        <dbReference type="ARBA" id="ARBA00022737"/>
    </source>
</evidence>
<evidence type="ECO:0000256" key="13">
    <source>
        <dbReference type="ARBA" id="ARBA00023098"/>
    </source>
</evidence>
<dbReference type="InterPro" id="IPR018247">
    <property type="entry name" value="EF_Hand_1_Ca_BS"/>
</dbReference>
<evidence type="ECO:0000256" key="5">
    <source>
        <dbReference type="ARBA" id="ARBA00012368"/>
    </source>
</evidence>
<evidence type="ECO:0000259" key="21">
    <source>
        <dbReference type="PROSITE" id="PS50008"/>
    </source>
</evidence>
<dbReference type="Pfam" id="PF00168">
    <property type="entry name" value="C2"/>
    <property type="match status" value="1"/>
</dbReference>
<evidence type="ECO:0000256" key="2">
    <source>
        <dbReference type="ARBA" id="ARBA00004170"/>
    </source>
</evidence>
<dbReference type="Gene3D" id="2.60.40.150">
    <property type="entry name" value="C2 domain"/>
    <property type="match status" value="1"/>
</dbReference>
<keyword evidence="24" id="KW-1185">Reference proteome</keyword>
<reference evidence="23" key="2">
    <citation type="submission" date="2025-08" db="UniProtKB">
        <authorList>
            <consortium name="Ensembl"/>
        </authorList>
    </citation>
    <scope>IDENTIFICATION</scope>
</reference>